<name>A0A2S4VVH0_9BASI</name>
<gene>
    <name evidence="1" type="ORF">PSTT_03672</name>
</gene>
<organism evidence="1 2">
    <name type="scientific">Puccinia striiformis</name>
    <dbReference type="NCBI Taxonomy" id="27350"/>
    <lineage>
        <taxon>Eukaryota</taxon>
        <taxon>Fungi</taxon>
        <taxon>Dikarya</taxon>
        <taxon>Basidiomycota</taxon>
        <taxon>Pucciniomycotina</taxon>
        <taxon>Pucciniomycetes</taxon>
        <taxon>Pucciniales</taxon>
        <taxon>Pucciniaceae</taxon>
        <taxon>Puccinia</taxon>
    </lineage>
</organism>
<sequence>MGRVWANPRGVSLCPASVRGGSGLGRFTVG</sequence>
<keyword evidence="2" id="KW-1185">Reference proteome</keyword>
<protein>
    <submittedName>
        <fullName evidence="1">Uncharacterized protein</fullName>
    </submittedName>
</protein>
<dbReference type="AlphaFoldDB" id="A0A2S4VVH0"/>
<reference evidence="1" key="1">
    <citation type="submission" date="2017-12" db="EMBL/GenBank/DDBJ databases">
        <title>Gene loss provides genomic basis for host adaptation in cereal stripe rust fungi.</title>
        <authorList>
            <person name="Xia C."/>
        </authorList>
    </citation>
    <scope>NUCLEOTIDE SEQUENCE [LARGE SCALE GENOMIC DNA]</scope>
    <source>
        <strain evidence="1">93-210</strain>
    </source>
</reference>
<proteinExistence type="predicted"/>
<evidence type="ECO:0000313" key="2">
    <source>
        <dbReference type="Proteomes" id="UP000239156"/>
    </source>
</evidence>
<dbReference type="Proteomes" id="UP000239156">
    <property type="component" value="Unassembled WGS sequence"/>
</dbReference>
<accession>A0A2S4VVH0</accession>
<evidence type="ECO:0000313" key="1">
    <source>
        <dbReference type="EMBL" id="POW13467.1"/>
    </source>
</evidence>
<comment type="caution">
    <text evidence="1">The sequence shown here is derived from an EMBL/GenBank/DDBJ whole genome shotgun (WGS) entry which is preliminary data.</text>
</comment>
<dbReference type="EMBL" id="PKSL01000024">
    <property type="protein sequence ID" value="POW13467.1"/>
    <property type="molecule type" value="Genomic_DNA"/>
</dbReference>
<dbReference type="VEuPathDB" id="FungiDB:PSTT_03672"/>